<reference evidence="3 4" key="1">
    <citation type="submission" date="2015-09" db="EMBL/GenBank/DDBJ databases">
        <title>Sorangium comparison.</title>
        <authorList>
            <person name="Zaburannyi N."/>
            <person name="Bunk B."/>
            <person name="Overmann J."/>
            <person name="Mueller R."/>
        </authorList>
    </citation>
    <scope>NUCLEOTIDE SEQUENCE [LARGE SCALE GENOMIC DNA]</scope>
    <source>
        <strain evidence="3 4">So ceGT47</strain>
    </source>
</reference>
<protein>
    <recommendedName>
        <fullName evidence="2">SGNH hydrolase-type esterase domain-containing protein</fullName>
    </recommendedName>
</protein>
<dbReference type="EMBL" id="CP012670">
    <property type="protein sequence ID" value="AUX20361.1"/>
    <property type="molecule type" value="Genomic_DNA"/>
</dbReference>
<dbReference type="GO" id="GO:0004622">
    <property type="term" value="F:phosphatidylcholine lysophospholipase activity"/>
    <property type="evidence" value="ECO:0007669"/>
    <property type="project" value="TreeGrafter"/>
</dbReference>
<dbReference type="SUPFAM" id="SSF52266">
    <property type="entry name" value="SGNH hydrolase"/>
    <property type="match status" value="1"/>
</dbReference>
<feature type="compositionally biased region" description="Low complexity" evidence="1">
    <location>
        <begin position="55"/>
        <end position="81"/>
    </location>
</feature>
<proteinExistence type="predicted"/>
<accession>A0A4P2PV24</accession>
<dbReference type="RefSeq" id="WP_129345464.1">
    <property type="nucleotide sequence ID" value="NZ_CP012670.1"/>
</dbReference>
<dbReference type="AlphaFoldDB" id="A0A4P2PV24"/>
<sequence length="345" mass="33606">MSHSTSSFLSRRGASGAFVRGISLASLLLVGSLACSSASDESSDGSGGSGGASSGGDPTSGAGASGGASTTSGAGGASTTSGAGGATGTGGSGGQAPTGATTGSGGTGGGGQGAGGSASSGGEPSGGAGGGGGSPDAGFQPCPETGPCKILPLGDSITFGLGFDGGYRVELFRLALKDGHEITFTGTQQKNGPETVDGTPFPRNHEGISGQTIQQIAGRVPTPALSEMPHIVLLHAGTNDMWQSANGADARLGALLDELIAEAPDALIVVSNIIPFPQAAGSVTTYNATIPGLVEERASAGAHIVFVDQFTDFPTSELGDGVHPNQAGYARMGRVWYDAISDYLR</sequence>
<evidence type="ECO:0000313" key="3">
    <source>
        <dbReference type="EMBL" id="AUX20361.1"/>
    </source>
</evidence>
<gene>
    <name evidence="3" type="ORF">SOCEGT47_008290</name>
</gene>
<dbReference type="Gene3D" id="3.40.50.1110">
    <property type="entry name" value="SGNH hydrolase"/>
    <property type="match status" value="1"/>
</dbReference>
<evidence type="ECO:0000256" key="1">
    <source>
        <dbReference type="SAM" id="MobiDB-lite"/>
    </source>
</evidence>
<evidence type="ECO:0000313" key="4">
    <source>
        <dbReference type="Proteomes" id="UP000295781"/>
    </source>
</evidence>
<feature type="region of interest" description="Disordered" evidence="1">
    <location>
        <begin position="37"/>
        <end position="143"/>
    </location>
</feature>
<dbReference type="InterPro" id="IPR051532">
    <property type="entry name" value="Ester_Hydrolysis_Enzymes"/>
</dbReference>
<name>A0A4P2PV24_SORCE</name>
<dbReference type="PANTHER" id="PTHR30383:SF5">
    <property type="entry name" value="SGNH HYDROLASE-TYPE ESTERASE DOMAIN-CONTAINING PROTEIN"/>
    <property type="match status" value="1"/>
</dbReference>
<feature type="compositionally biased region" description="Gly residues" evidence="1">
    <location>
        <begin position="45"/>
        <end position="54"/>
    </location>
</feature>
<evidence type="ECO:0000259" key="2">
    <source>
        <dbReference type="Pfam" id="PF13472"/>
    </source>
</evidence>
<organism evidence="3 4">
    <name type="scientific">Sorangium cellulosum</name>
    <name type="common">Polyangium cellulosum</name>
    <dbReference type="NCBI Taxonomy" id="56"/>
    <lineage>
        <taxon>Bacteria</taxon>
        <taxon>Pseudomonadati</taxon>
        <taxon>Myxococcota</taxon>
        <taxon>Polyangia</taxon>
        <taxon>Polyangiales</taxon>
        <taxon>Polyangiaceae</taxon>
        <taxon>Sorangium</taxon>
    </lineage>
</organism>
<dbReference type="InterPro" id="IPR036514">
    <property type="entry name" value="SGNH_hydro_sf"/>
</dbReference>
<dbReference type="InterPro" id="IPR013830">
    <property type="entry name" value="SGNH_hydro"/>
</dbReference>
<dbReference type="CDD" id="cd01833">
    <property type="entry name" value="XynB_like"/>
    <property type="match status" value="1"/>
</dbReference>
<feature type="compositionally biased region" description="Gly residues" evidence="1">
    <location>
        <begin position="82"/>
        <end position="135"/>
    </location>
</feature>
<dbReference type="OrthoDB" id="9786188at2"/>
<feature type="domain" description="SGNH hydrolase-type esterase" evidence="2">
    <location>
        <begin position="153"/>
        <end position="331"/>
    </location>
</feature>
<dbReference type="PANTHER" id="PTHR30383">
    <property type="entry name" value="THIOESTERASE 1/PROTEASE 1/LYSOPHOSPHOLIPASE L1"/>
    <property type="match status" value="1"/>
</dbReference>
<dbReference type="Pfam" id="PF13472">
    <property type="entry name" value="Lipase_GDSL_2"/>
    <property type="match status" value="1"/>
</dbReference>
<dbReference type="Proteomes" id="UP000295781">
    <property type="component" value="Chromosome"/>
</dbReference>